<evidence type="ECO:0000313" key="2">
    <source>
        <dbReference type="Proteomes" id="UP001233999"/>
    </source>
</evidence>
<proteinExistence type="predicted"/>
<dbReference type="PANTHER" id="PTHR15192:SF8">
    <property type="entry name" value="FAD_NAD(P)-BINDING DOMAIN-CONTAINING PROTEIN"/>
    <property type="match status" value="1"/>
</dbReference>
<comment type="caution">
    <text evidence="1">The sequence shown here is derived from an EMBL/GenBank/DDBJ whole genome shotgun (WGS) entry which is preliminary data.</text>
</comment>
<protein>
    <recommendedName>
        <fullName evidence="3">Oxidative stress-induced growth inhibitor 2-like</fullName>
    </recommendedName>
</protein>
<dbReference type="PANTHER" id="PTHR15192">
    <property type="entry name" value="PROTEIN CBG05349"/>
    <property type="match status" value="1"/>
</dbReference>
<sequence>NGPSGIALSHLLAGNWPYYNGTMHPDELLTARLANAPPGRSIIQQDLRFLSQGLEGRSSNPVSLLMDTLIHPCADLGLELPSLLEWRYHPECQVDHIVLGKGPPGGSWQAMDGNVLTISLASWMELPGVDFRTWEMMHNGVLNGGPTSSRDTRASVASVAQYYYDYVHSRGLARFFRSNCYVTSVRPLDTSHSQTTETIDPETGVQLCQPQAMWRVEGFDNATNSPFCYICRRVVMATGSADMPNRLGVPGELSNPSWVMHDLRSLEAVLDRLVEDEEGDREGVPTEPQCDPVLIVGAGLSAADAVIAARFRSLPILHVFRKKAGELGKQLPENMYPEYHKVHQMMGDGGASYPCYTALAEHRIVEITPDHKVHVIGPNDTVSVHKVSVVAILIGSHPDLNFLPPGLALGARPSQQIDCRSNPVDIEPYTHKVVRAPPGMYALGPLTGDNFVRFLQGGAVAITSHINKELKHHTALYYNIIIS</sequence>
<dbReference type="Gene3D" id="3.50.50.60">
    <property type="entry name" value="FAD/NAD(P)-binding domain"/>
    <property type="match status" value="1"/>
</dbReference>
<accession>A0AAD8EK53</accession>
<organism evidence="1 2">
    <name type="scientific">Diploptera punctata</name>
    <name type="common">Pacific beetle cockroach</name>
    <dbReference type="NCBI Taxonomy" id="6984"/>
    <lineage>
        <taxon>Eukaryota</taxon>
        <taxon>Metazoa</taxon>
        <taxon>Ecdysozoa</taxon>
        <taxon>Arthropoda</taxon>
        <taxon>Hexapoda</taxon>
        <taxon>Insecta</taxon>
        <taxon>Pterygota</taxon>
        <taxon>Neoptera</taxon>
        <taxon>Polyneoptera</taxon>
        <taxon>Dictyoptera</taxon>
        <taxon>Blattodea</taxon>
        <taxon>Blaberoidea</taxon>
        <taxon>Blaberidae</taxon>
        <taxon>Diplopterinae</taxon>
        <taxon>Diploptera</taxon>
    </lineage>
</organism>
<evidence type="ECO:0008006" key="3">
    <source>
        <dbReference type="Google" id="ProtNLM"/>
    </source>
</evidence>
<evidence type="ECO:0000313" key="1">
    <source>
        <dbReference type="EMBL" id="KAJ9593171.1"/>
    </source>
</evidence>
<name>A0AAD8EK53_DIPPU</name>
<gene>
    <name evidence="1" type="ORF">L9F63_015268</name>
</gene>
<feature type="non-terminal residue" evidence="1">
    <location>
        <position position="483"/>
    </location>
</feature>
<dbReference type="Proteomes" id="UP001233999">
    <property type="component" value="Unassembled WGS sequence"/>
</dbReference>
<dbReference type="SUPFAM" id="SSF51905">
    <property type="entry name" value="FAD/NAD(P)-binding domain"/>
    <property type="match status" value="2"/>
</dbReference>
<dbReference type="InterPro" id="IPR036188">
    <property type="entry name" value="FAD/NAD-bd_sf"/>
</dbReference>
<dbReference type="EMBL" id="JASPKZ010003457">
    <property type="protein sequence ID" value="KAJ9593171.1"/>
    <property type="molecule type" value="Genomic_DNA"/>
</dbReference>
<reference evidence="1" key="2">
    <citation type="submission" date="2023-05" db="EMBL/GenBank/DDBJ databases">
        <authorList>
            <person name="Fouks B."/>
        </authorList>
    </citation>
    <scope>NUCLEOTIDE SEQUENCE</scope>
    <source>
        <strain evidence="1">Stay&amp;Tobe</strain>
        <tissue evidence="1">Testes</tissue>
    </source>
</reference>
<feature type="non-terminal residue" evidence="1">
    <location>
        <position position="1"/>
    </location>
</feature>
<dbReference type="InterPro" id="IPR029731">
    <property type="entry name" value="OSGIN1/2"/>
</dbReference>
<reference evidence="1" key="1">
    <citation type="journal article" date="2023" name="IScience">
        <title>Live-bearing cockroach genome reveals convergent evolutionary mechanisms linked to viviparity in insects and beyond.</title>
        <authorList>
            <person name="Fouks B."/>
            <person name="Harrison M.C."/>
            <person name="Mikhailova A.A."/>
            <person name="Marchal E."/>
            <person name="English S."/>
            <person name="Carruthers M."/>
            <person name="Jennings E.C."/>
            <person name="Chiamaka E.L."/>
            <person name="Frigard R.A."/>
            <person name="Pippel M."/>
            <person name="Attardo G.M."/>
            <person name="Benoit J.B."/>
            <person name="Bornberg-Bauer E."/>
            <person name="Tobe S.S."/>
        </authorList>
    </citation>
    <scope>NUCLEOTIDE SEQUENCE</scope>
    <source>
        <strain evidence="1">Stay&amp;Tobe</strain>
    </source>
</reference>
<keyword evidence="2" id="KW-1185">Reference proteome</keyword>
<dbReference type="AlphaFoldDB" id="A0AAD8EK53"/>